<comment type="catalytic activity">
    <reaction evidence="1">
        <text>ATP + protein L-histidine = ADP + protein N-phospho-L-histidine.</text>
        <dbReference type="EC" id="2.7.13.3"/>
    </reaction>
</comment>
<evidence type="ECO:0000256" key="10">
    <source>
        <dbReference type="ARBA" id="ARBA00022840"/>
    </source>
</evidence>
<keyword evidence="12" id="KW-0902">Two-component regulatory system</keyword>
<dbReference type="InterPro" id="IPR003661">
    <property type="entry name" value="HisK_dim/P_dom"/>
</dbReference>
<evidence type="ECO:0000256" key="16">
    <source>
        <dbReference type="PROSITE-ProRule" id="PRU00110"/>
    </source>
</evidence>
<dbReference type="SUPFAM" id="SSF47226">
    <property type="entry name" value="Histidine-containing phosphotransfer domain, HPT domain"/>
    <property type="match status" value="1"/>
</dbReference>
<evidence type="ECO:0000256" key="9">
    <source>
        <dbReference type="ARBA" id="ARBA00022777"/>
    </source>
</evidence>
<dbReference type="InterPro" id="IPR036641">
    <property type="entry name" value="HPT_dom_sf"/>
</dbReference>
<evidence type="ECO:0000256" key="1">
    <source>
        <dbReference type="ARBA" id="ARBA00000085"/>
    </source>
</evidence>
<feature type="transmembrane region" description="Helical" evidence="18">
    <location>
        <begin position="15"/>
        <end position="39"/>
    </location>
</feature>
<dbReference type="InterPro" id="IPR011006">
    <property type="entry name" value="CheY-like_superfamily"/>
</dbReference>
<dbReference type="SUPFAM" id="SSF47384">
    <property type="entry name" value="Homodimeric domain of signal transducing histidine kinase"/>
    <property type="match status" value="1"/>
</dbReference>
<dbReference type="RefSeq" id="WP_106512271.1">
    <property type="nucleotide sequence ID" value="NZ_PXYI01000002.1"/>
</dbReference>
<dbReference type="GO" id="GO:0005524">
    <property type="term" value="F:ATP binding"/>
    <property type="evidence" value="ECO:0007669"/>
    <property type="project" value="UniProtKB-KW"/>
</dbReference>
<dbReference type="PROSITE" id="PS50110">
    <property type="entry name" value="RESPONSE_REGULATORY"/>
    <property type="match status" value="1"/>
</dbReference>
<comment type="caution">
    <text evidence="22">The sequence shown here is derived from an EMBL/GenBank/DDBJ whole genome shotgun (WGS) entry which is preliminary data.</text>
</comment>
<dbReference type="InterPro" id="IPR005467">
    <property type="entry name" value="His_kinase_dom"/>
</dbReference>
<gene>
    <name evidence="22" type="ORF">C7I55_07645</name>
</gene>
<dbReference type="Gene3D" id="1.10.287.130">
    <property type="match status" value="1"/>
</dbReference>
<dbReference type="PANTHER" id="PTHR45339:SF1">
    <property type="entry name" value="HYBRID SIGNAL TRANSDUCTION HISTIDINE KINASE J"/>
    <property type="match status" value="1"/>
</dbReference>
<evidence type="ECO:0000256" key="3">
    <source>
        <dbReference type="ARBA" id="ARBA00012438"/>
    </source>
</evidence>
<dbReference type="AlphaFoldDB" id="A0A2P7QVY0"/>
<dbReference type="InterPro" id="IPR001789">
    <property type="entry name" value="Sig_transdc_resp-reg_receiver"/>
</dbReference>
<feature type="modified residue" description="Phosphohistidine" evidence="16">
    <location>
        <position position="671"/>
    </location>
</feature>
<dbReference type="SMART" id="SM00387">
    <property type="entry name" value="HATPase_c"/>
    <property type="match status" value="1"/>
</dbReference>
<evidence type="ECO:0000256" key="8">
    <source>
        <dbReference type="ARBA" id="ARBA00022741"/>
    </source>
</evidence>
<dbReference type="InterPro" id="IPR036097">
    <property type="entry name" value="HisK_dim/P_sf"/>
</dbReference>
<evidence type="ECO:0000256" key="11">
    <source>
        <dbReference type="ARBA" id="ARBA00022989"/>
    </source>
</evidence>
<keyword evidence="23" id="KW-1185">Reference proteome</keyword>
<dbReference type="SMART" id="SM00388">
    <property type="entry name" value="HisKA"/>
    <property type="match status" value="1"/>
</dbReference>
<dbReference type="CDD" id="cd16922">
    <property type="entry name" value="HATPase_EvgS-ArcB-TorS-like"/>
    <property type="match status" value="1"/>
</dbReference>
<dbReference type="SUPFAM" id="SSF52172">
    <property type="entry name" value="CheY-like"/>
    <property type="match status" value="1"/>
</dbReference>
<dbReference type="PANTHER" id="PTHR45339">
    <property type="entry name" value="HYBRID SIGNAL TRANSDUCTION HISTIDINE KINASE J"/>
    <property type="match status" value="1"/>
</dbReference>
<dbReference type="CDD" id="cd00082">
    <property type="entry name" value="HisKA"/>
    <property type="match status" value="1"/>
</dbReference>
<evidence type="ECO:0000256" key="2">
    <source>
        <dbReference type="ARBA" id="ARBA00004651"/>
    </source>
</evidence>
<dbReference type="Pfam" id="PF00072">
    <property type="entry name" value="Response_reg"/>
    <property type="match status" value="1"/>
</dbReference>
<dbReference type="PROSITE" id="PS50109">
    <property type="entry name" value="HIS_KIN"/>
    <property type="match status" value="1"/>
</dbReference>
<reference evidence="22 23" key="1">
    <citation type="submission" date="2018-03" db="EMBL/GenBank/DDBJ databases">
        <title>The draft genome of Sphingosinicella sp. GL-C-18.</title>
        <authorList>
            <person name="Liu L."/>
            <person name="Li L."/>
            <person name="Liang L."/>
            <person name="Zhang X."/>
            <person name="Wang T."/>
        </authorList>
    </citation>
    <scope>NUCLEOTIDE SEQUENCE [LARGE SCALE GENOMIC DNA]</scope>
    <source>
        <strain evidence="22 23">GL-C-18</strain>
    </source>
</reference>
<dbReference type="InterPro" id="IPR003594">
    <property type="entry name" value="HATPase_dom"/>
</dbReference>
<feature type="domain" description="Histidine kinase" evidence="19">
    <location>
        <begin position="236"/>
        <end position="458"/>
    </location>
</feature>
<dbReference type="PRINTS" id="PR00344">
    <property type="entry name" value="BCTRLSENSOR"/>
</dbReference>
<dbReference type="Gene3D" id="1.20.120.160">
    <property type="entry name" value="HPT domain"/>
    <property type="match status" value="1"/>
</dbReference>
<feature type="domain" description="Response regulatory" evidence="20">
    <location>
        <begin position="479"/>
        <end position="596"/>
    </location>
</feature>
<dbReference type="FunFam" id="1.10.287.130:FF:000002">
    <property type="entry name" value="Two-component osmosensing histidine kinase"/>
    <property type="match status" value="1"/>
</dbReference>
<name>A0A2P7QVY0_9SPHN</name>
<dbReference type="Proteomes" id="UP000241167">
    <property type="component" value="Unassembled WGS sequence"/>
</dbReference>
<dbReference type="PROSITE" id="PS50894">
    <property type="entry name" value="HPT"/>
    <property type="match status" value="1"/>
</dbReference>
<accession>A0A2P7QVY0</accession>
<evidence type="ECO:0000256" key="5">
    <source>
        <dbReference type="ARBA" id="ARBA00022553"/>
    </source>
</evidence>
<dbReference type="Gene3D" id="3.30.565.10">
    <property type="entry name" value="Histidine kinase-like ATPase, C-terminal domain"/>
    <property type="match status" value="1"/>
</dbReference>
<dbReference type="InterPro" id="IPR008207">
    <property type="entry name" value="Sig_transdc_His_kin_Hpt_dom"/>
</dbReference>
<keyword evidence="6" id="KW-0808">Transferase</keyword>
<dbReference type="Pfam" id="PF02518">
    <property type="entry name" value="HATPase_c"/>
    <property type="match status" value="1"/>
</dbReference>
<keyword evidence="13 18" id="KW-0472">Membrane</keyword>
<keyword evidence="8" id="KW-0547">Nucleotide-binding</keyword>
<dbReference type="SUPFAM" id="SSF55874">
    <property type="entry name" value="ATPase domain of HSP90 chaperone/DNA topoisomerase II/histidine kinase"/>
    <property type="match status" value="1"/>
</dbReference>
<protein>
    <recommendedName>
        <fullName evidence="15">Sensory/regulatory protein RpfC</fullName>
        <ecNumber evidence="3">2.7.13.3</ecNumber>
    </recommendedName>
</protein>
<dbReference type="GO" id="GO:0005886">
    <property type="term" value="C:plasma membrane"/>
    <property type="evidence" value="ECO:0007669"/>
    <property type="project" value="UniProtKB-SubCell"/>
</dbReference>
<keyword evidence="4" id="KW-1003">Cell membrane</keyword>
<evidence type="ECO:0000259" key="21">
    <source>
        <dbReference type="PROSITE" id="PS50894"/>
    </source>
</evidence>
<evidence type="ECO:0000256" key="4">
    <source>
        <dbReference type="ARBA" id="ARBA00022475"/>
    </source>
</evidence>
<dbReference type="GO" id="GO:0000155">
    <property type="term" value="F:phosphorelay sensor kinase activity"/>
    <property type="evidence" value="ECO:0007669"/>
    <property type="project" value="InterPro"/>
</dbReference>
<proteinExistence type="predicted"/>
<dbReference type="OrthoDB" id="9801651at2"/>
<organism evidence="22 23">
    <name type="scientific">Allosphingosinicella deserti</name>
    <dbReference type="NCBI Taxonomy" id="2116704"/>
    <lineage>
        <taxon>Bacteria</taxon>
        <taxon>Pseudomonadati</taxon>
        <taxon>Pseudomonadota</taxon>
        <taxon>Alphaproteobacteria</taxon>
        <taxon>Sphingomonadales</taxon>
        <taxon>Sphingomonadaceae</taxon>
        <taxon>Allosphingosinicella</taxon>
    </lineage>
</organism>
<dbReference type="Pfam" id="PF00512">
    <property type="entry name" value="HisKA"/>
    <property type="match status" value="1"/>
</dbReference>
<keyword evidence="10" id="KW-0067">ATP-binding</keyword>
<evidence type="ECO:0000256" key="7">
    <source>
        <dbReference type="ARBA" id="ARBA00022692"/>
    </source>
</evidence>
<dbReference type="EMBL" id="PXYI01000002">
    <property type="protein sequence ID" value="PSJ42103.1"/>
    <property type="molecule type" value="Genomic_DNA"/>
</dbReference>
<comment type="subcellular location">
    <subcellularLocation>
        <location evidence="2">Cell membrane</location>
        <topology evidence="2">Multi-pass membrane protein</topology>
    </subcellularLocation>
</comment>
<evidence type="ECO:0000313" key="23">
    <source>
        <dbReference type="Proteomes" id="UP000241167"/>
    </source>
</evidence>
<dbReference type="EC" id="2.7.13.3" evidence="3"/>
<evidence type="ECO:0000256" key="17">
    <source>
        <dbReference type="PROSITE-ProRule" id="PRU00169"/>
    </source>
</evidence>
<dbReference type="SMART" id="SM00448">
    <property type="entry name" value="REC"/>
    <property type="match status" value="1"/>
</dbReference>
<keyword evidence="7 18" id="KW-0812">Transmembrane</keyword>
<dbReference type="CDD" id="cd17546">
    <property type="entry name" value="REC_hyHK_CKI1_RcsC-like"/>
    <property type="match status" value="1"/>
</dbReference>
<evidence type="ECO:0000256" key="15">
    <source>
        <dbReference type="ARBA" id="ARBA00068150"/>
    </source>
</evidence>
<evidence type="ECO:0000256" key="13">
    <source>
        <dbReference type="ARBA" id="ARBA00023136"/>
    </source>
</evidence>
<feature type="transmembrane region" description="Helical" evidence="18">
    <location>
        <begin position="184"/>
        <end position="205"/>
    </location>
</feature>
<evidence type="ECO:0000259" key="20">
    <source>
        <dbReference type="PROSITE" id="PS50110"/>
    </source>
</evidence>
<keyword evidence="11 18" id="KW-1133">Transmembrane helix</keyword>
<feature type="domain" description="HPt" evidence="21">
    <location>
        <begin position="629"/>
        <end position="723"/>
    </location>
</feature>
<feature type="modified residue" description="4-aspartylphosphate" evidence="17">
    <location>
        <position position="528"/>
    </location>
</feature>
<evidence type="ECO:0000256" key="18">
    <source>
        <dbReference type="SAM" id="Phobius"/>
    </source>
</evidence>
<comment type="subunit">
    <text evidence="14">At low DSF concentrations, interacts with RpfF.</text>
</comment>
<keyword evidence="5 17" id="KW-0597">Phosphoprotein</keyword>
<evidence type="ECO:0000256" key="12">
    <source>
        <dbReference type="ARBA" id="ARBA00023012"/>
    </source>
</evidence>
<dbReference type="Gene3D" id="3.40.50.2300">
    <property type="match status" value="1"/>
</dbReference>
<evidence type="ECO:0000313" key="22">
    <source>
        <dbReference type="EMBL" id="PSJ42103.1"/>
    </source>
</evidence>
<evidence type="ECO:0000256" key="6">
    <source>
        <dbReference type="ARBA" id="ARBA00022679"/>
    </source>
</evidence>
<dbReference type="InterPro" id="IPR036890">
    <property type="entry name" value="HATPase_C_sf"/>
</dbReference>
<keyword evidence="9" id="KW-0418">Kinase</keyword>
<sequence>MSDDPSESFVPRFPVRAVLIAVAAMLIIAVVSGATTWVVSKRLRTITSSQLTVLTTSERVQHLSDTAELAVDAAVATGNPAYARRYLDVQPRLRGALRILREAIQLSENRATFMLVEQAENQIAKQQIKALKLVTNGQREDALRLVQEPDYLELERAYRSALTRIGERSRSFVAATQEEANRYLAINLATSLAALLLLGVAWALVVRPARQWARQLAEARSRAENATRAKSDFLAVMSHEIRTPLNSIIGFADLLSEDSSLLVQQRKKVGMIQNAGAMLLTVVNDLLDFSKIEAGRVELSPHPFALATFIDNAVSIVRSSAELKGLAVRVEVDPRLTGFYFADESRLRQVLLNLLNNAVKFTATGSITLDVARVRADENVEDMRVTVTDTGPGIAPDRQAMLFQPFVQADASITRRYGGTGLGLSISKTLIELMNGRVGLSSTPNEGSSFWFEVGLPIASRDDLIKEAEQLPPEVFGARILLVEDLPMNQELAKAILGRAGHKIDVAGDGIAAVRAASSTLYDLILMDIQMPRMDGITATRRIRELPGAASGTPILAMTANVLPAQIREFLDAGMDGHIGKPIRPVELHSAIAGALAGRSFGGNVAPDSRETSIWFDRAVFQEVKAMLPPARLRRHVEGLIAETSETLRAAEEATQTERSTDQEKIGAAAHRIISQAGMLGLIRLSNAARDLEDAVREGSVSEAVVELFRVAARDPEFALPAIESEDGADA</sequence>
<dbReference type="InterPro" id="IPR004358">
    <property type="entry name" value="Sig_transdc_His_kin-like_C"/>
</dbReference>
<evidence type="ECO:0000259" key="19">
    <source>
        <dbReference type="PROSITE" id="PS50109"/>
    </source>
</evidence>
<evidence type="ECO:0000256" key="14">
    <source>
        <dbReference type="ARBA" id="ARBA00064003"/>
    </source>
</evidence>
<dbReference type="FunFam" id="3.30.565.10:FF:000010">
    <property type="entry name" value="Sensor histidine kinase RcsC"/>
    <property type="match status" value="1"/>
</dbReference>
<dbReference type="Pfam" id="PF01627">
    <property type="entry name" value="Hpt"/>
    <property type="match status" value="1"/>
</dbReference>